<feature type="domain" description="KilA-N" evidence="1">
    <location>
        <begin position="39"/>
        <end position="149"/>
    </location>
</feature>
<dbReference type="AlphaFoldDB" id="A0A4Q7APN5"/>
<comment type="caution">
    <text evidence="2">The sequence shown here is derived from an EMBL/GenBank/DDBJ whole genome shotgun (WGS) entry which is preliminary data.</text>
</comment>
<organism evidence="2 3">
    <name type="scientific">Acinetobacter bouvetii</name>
    <dbReference type="NCBI Taxonomy" id="202951"/>
    <lineage>
        <taxon>Bacteria</taxon>
        <taxon>Pseudomonadati</taxon>
        <taxon>Pseudomonadota</taxon>
        <taxon>Gammaproteobacteria</taxon>
        <taxon>Moraxellales</taxon>
        <taxon>Moraxellaceae</taxon>
        <taxon>Acinetobacter</taxon>
    </lineage>
</organism>
<gene>
    <name evidence="2" type="ORF">EXE25_18075</name>
</gene>
<evidence type="ECO:0000313" key="3">
    <source>
        <dbReference type="Proteomes" id="UP000293483"/>
    </source>
</evidence>
<dbReference type="InterPro" id="IPR017880">
    <property type="entry name" value="KilA_N"/>
</dbReference>
<protein>
    <submittedName>
        <fullName evidence="2">KilA-N domain-containing protein</fullName>
    </submittedName>
</protein>
<dbReference type="EMBL" id="SGSU01000030">
    <property type="protein sequence ID" value="RZG63968.1"/>
    <property type="molecule type" value="Genomic_DNA"/>
</dbReference>
<dbReference type="Pfam" id="PF04383">
    <property type="entry name" value="KilA-N"/>
    <property type="match status" value="1"/>
</dbReference>
<accession>A0A4Q7APN5</accession>
<dbReference type="SMART" id="SM01252">
    <property type="entry name" value="KilA-N"/>
    <property type="match status" value="1"/>
</dbReference>
<reference evidence="2 3" key="1">
    <citation type="submission" date="2019-02" db="EMBL/GenBank/DDBJ databases">
        <title>The Batch Genome Submission of Acinetobacter spp. strains.</title>
        <authorList>
            <person name="Qin J."/>
            <person name="Hu Y."/>
            <person name="Ye H."/>
            <person name="Wei L."/>
            <person name="Feng Y."/>
            <person name="Zong Z."/>
        </authorList>
    </citation>
    <scope>NUCLEOTIDE SEQUENCE [LARGE SCALE GENOMIC DNA]</scope>
    <source>
        <strain evidence="2 3">WCHABo060081</strain>
    </source>
</reference>
<dbReference type="InterPro" id="IPR018004">
    <property type="entry name" value="KilA/APSES_HTH"/>
</dbReference>
<sequence>MKSTDNKKAHDLGGQGLIDVKLQRAFNMTTIQQNLLNPNNQPLVIGEFSIRQDEDGRYCLNDLHKASGDSRKDRPSYFLENEKTQELILAITEENYDVGNPSSCREPVNIIRGRGKEQGTYVVKELVYSYAMWISAKFHLMVIRAYDSLVMEWMIGGKQTISPEQAGILYNIVHTRAGENKNLIVQMWSRLKNHFKYSASYRELRAIHFEDAKHYLEVMDLKGKTEAKTKDPEIKALPYPQEVLYVAQQISHEFNGGRYTSWHVSARNGVLTAMSLPHGFFPTMDIGEFTKRFDRVLDLLYGTDTLNMGRHFLRERNSN</sequence>
<proteinExistence type="predicted"/>
<name>A0A4Q7APN5_9GAMM</name>
<dbReference type="PROSITE" id="PS51301">
    <property type="entry name" value="KILA_N"/>
    <property type="match status" value="1"/>
</dbReference>
<dbReference type="RefSeq" id="WP_130148682.1">
    <property type="nucleotide sequence ID" value="NZ_SGSU01000030.1"/>
</dbReference>
<evidence type="ECO:0000313" key="2">
    <source>
        <dbReference type="EMBL" id="RZG63968.1"/>
    </source>
</evidence>
<dbReference type="Proteomes" id="UP000293483">
    <property type="component" value="Unassembled WGS sequence"/>
</dbReference>
<evidence type="ECO:0000259" key="1">
    <source>
        <dbReference type="PROSITE" id="PS51301"/>
    </source>
</evidence>